<dbReference type="EMBL" id="JARVKF010000278">
    <property type="protein sequence ID" value="KAK9419986.1"/>
    <property type="molecule type" value="Genomic_DNA"/>
</dbReference>
<feature type="region of interest" description="Disordered" evidence="1">
    <location>
        <begin position="1"/>
        <end position="28"/>
    </location>
</feature>
<reference evidence="2 3" key="1">
    <citation type="journal article" date="2024" name="J. Plant Pathol.">
        <title>Sequence and assembly of the genome of Seiridium unicorne, isolate CBS 538.82, causal agent of cypress canker disease.</title>
        <authorList>
            <person name="Scali E."/>
            <person name="Rocca G.D."/>
            <person name="Danti R."/>
            <person name="Garbelotto M."/>
            <person name="Barberini S."/>
            <person name="Baroncelli R."/>
            <person name="Emiliani G."/>
        </authorList>
    </citation>
    <scope>NUCLEOTIDE SEQUENCE [LARGE SCALE GENOMIC DNA]</scope>
    <source>
        <strain evidence="2 3">BM-138-508</strain>
    </source>
</reference>
<sequence>MTKGPARQELRPETEASKSHSGIRSHPL</sequence>
<proteinExistence type="predicted"/>
<evidence type="ECO:0000313" key="2">
    <source>
        <dbReference type="EMBL" id="KAK9419986.1"/>
    </source>
</evidence>
<name>A0ABR2UZI4_9PEZI</name>
<feature type="compositionally biased region" description="Basic and acidic residues" evidence="1">
    <location>
        <begin position="1"/>
        <end position="18"/>
    </location>
</feature>
<gene>
    <name evidence="2" type="ORF">SUNI508_14093</name>
</gene>
<feature type="non-terminal residue" evidence="2">
    <location>
        <position position="28"/>
    </location>
</feature>
<comment type="caution">
    <text evidence="2">The sequence shown here is derived from an EMBL/GenBank/DDBJ whole genome shotgun (WGS) entry which is preliminary data.</text>
</comment>
<organism evidence="2 3">
    <name type="scientific">Seiridium unicorne</name>
    <dbReference type="NCBI Taxonomy" id="138068"/>
    <lineage>
        <taxon>Eukaryota</taxon>
        <taxon>Fungi</taxon>
        <taxon>Dikarya</taxon>
        <taxon>Ascomycota</taxon>
        <taxon>Pezizomycotina</taxon>
        <taxon>Sordariomycetes</taxon>
        <taxon>Xylariomycetidae</taxon>
        <taxon>Amphisphaeriales</taxon>
        <taxon>Sporocadaceae</taxon>
        <taxon>Seiridium</taxon>
    </lineage>
</organism>
<evidence type="ECO:0000313" key="3">
    <source>
        <dbReference type="Proteomes" id="UP001408356"/>
    </source>
</evidence>
<evidence type="ECO:0000256" key="1">
    <source>
        <dbReference type="SAM" id="MobiDB-lite"/>
    </source>
</evidence>
<protein>
    <submittedName>
        <fullName evidence="2">Uncharacterized protein</fullName>
    </submittedName>
</protein>
<dbReference type="Proteomes" id="UP001408356">
    <property type="component" value="Unassembled WGS sequence"/>
</dbReference>
<keyword evidence="3" id="KW-1185">Reference proteome</keyword>
<accession>A0ABR2UZI4</accession>